<comment type="similarity">
    <text evidence="2">Belongs to the NAD(P)-dependent epimerase/dehydratase family. Dihydroflavonol-4-reductase subfamily.</text>
</comment>
<dbReference type="PANTHER" id="PTHR10366">
    <property type="entry name" value="NAD DEPENDENT EPIMERASE/DEHYDRATASE"/>
    <property type="match status" value="1"/>
</dbReference>
<gene>
    <name evidence="5" type="ORF">CVT26_013910</name>
</gene>
<evidence type="ECO:0000259" key="4">
    <source>
        <dbReference type="Pfam" id="PF01370"/>
    </source>
</evidence>
<dbReference type="SUPFAM" id="SSF51735">
    <property type="entry name" value="NAD(P)-binding Rossmann-fold domains"/>
    <property type="match status" value="4"/>
</dbReference>
<evidence type="ECO:0000256" key="3">
    <source>
        <dbReference type="SAM" id="SignalP"/>
    </source>
</evidence>
<evidence type="ECO:0000256" key="2">
    <source>
        <dbReference type="ARBA" id="ARBA00023445"/>
    </source>
</evidence>
<feature type="domain" description="NAD-dependent epimerase/dehydratase" evidence="4">
    <location>
        <begin position="440"/>
        <end position="683"/>
    </location>
</feature>
<dbReference type="InterPro" id="IPR050425">
    <property type="entry name" value="NAD(P)_dehydrat-like"/>
</dbReference>
<feature type="signal peptide" evidence="3">
    <location>
        <begin position="1"/>
        <end position="19"/>
    </location>
</feature>
<dbReference type="Pfam" id="PF01370">
    <property type="entry name" value="Epimerase"/>
    <property type="match status" value="4"/>
</dbReference>
<dbReference type="InterPro" id="IPR036291">
    <property type="entry name" value="NAD(P)-bd_dom_sf"/>
</dbReference>
<dbReference type="InParanoid" id="A0A409VW51"/>
<evidence type="ECO:0000313" key="5">
    <source>
        <dbReference type="EMBL" id="PPQ70463.1"/>
    </source>
</evidence>
<organism evidence="5 6">
    <name type="scientific">Gymnopilus dilepis</name>
    <dbReference type="NCBI Taxonomy" id="231916"/>
    <lineage>
        <taxon>Eukaryota</taxon>
        <taxon>Fungi</taxon>
        <taxon>Dikarya</taxon>
        <taxon>Basidiomycota</taxon>
        <taxon>Agaricomycotina</taxon>
        <taxon>Agaricomycetes</taxon>
        <taxon>Agaricomycetidae</taxon>
        <taxon>Agaricales</taxon>
        <taxon>Agaricineae</taxon>
        <taxon>Hymenogastraceae</taxon>
        <taxon>Gymnopilus</taxon>
    </lineage>
</organism>
<dbReference type="EMBL" id="NHYE01005540">
    <property type="protein sequence ID" value="PPQ70463.1"/>
    <property type="molecule type" value="Genomic_DNA"/>
</dbReference>
<keyword evidence="1" id="KW-0560">Oxidoreductase</keyword>
<sequence length="1477" mass="165355">MMIALITVGLLNAIGFTTQTSSSLKPHKKAFSSPESLVHRPLCHHTILLDMPAVEPGSRVLVTGANGYISMWIIRMLLEQGYRVRGTVRSEKKGKYLKETFTSFGDKFELFFVEDIEKDGAFDEAVKDVDAIEHTVALVTLTGVEPDDYIRPALNGTLNVLKSALKCGDHIKRIVITSSVAAIYNPVEKPTAIFDETSWAEDFVKVVEQKGRDAEPIVKYSASKTLAEKAAWDLFDKHKEQVKWDLVVIHPPYPTLQEVKKPEDMNVSMQIFWNMVSKDQPDEVLKATVGVVDVRDVAKAHVMALQKEAAGGHRIIVSNSNVVHSLQPRLHDSGVFPRGKPDLETPVLFEYNADKGKKLLGMQYISAEQMINDTLSEFASRGWLEKNVVRYLNWCLALAGPIKTNGCLLCPHPIDPNLTATSKPSKFNNMPIVKPTGSRVLVTGANGFIAMWVVRALLDRGYNVRAVVRSLDKGKDLKENFSSYGDRLELFEGAFDEAVKDVEAIEHMATPVVLTAIEPDEYIQPAIKGTVGILESALKFGTKVKRIVVTSSVLAIYSPVEQPTVTFDESQWADAIVDYVKENGKDAGPLEKYSASKALAEKAAWKFYNAHKQEVKWDLVVLNPPFPPLYQVNRPEDLNASLFLFWNAITQDIPDAKLKETYSFVDVRDVATAHAVVLGNEKVKDERIIISSGSTTWQETRNTIHALQPDLYDSGILPRGNPNLEAPLLFKYSNEKRKKFLGFDTFSLEKMIATLLDDFKARGWLEKPASAIAPGSRVLVTGANGYIAMWVVRHLLEQGYTVRGVIRSQDKGKRLKEYFASYGDKLELAIVPDMMKARFLRFLPADISISCQDGAFDDAVKGVDAIEHMASPVTMTAVDPEEYIKPAIQGTLGVLRSAVNFGSTIKRIVITSSVAAIYSTPPNSGHIFDETNWNDEAIQIVKEKGKDALPIVKYRASKTLAEKAAWDFYTQHKNKVQWDLIALHPPFVIGPTLLEAKSPKDLNFSLELFWLNLTDPSKTDEQLKLTYNFIDVRDISKAHVEVLKNEHAAGERIIIANGASTWQRLRNVAHTLRPDLYESDVLPRGNPNLQETIEYVYSPEKGKKIIGFTYISEEQMIRDTIADLEQRGEMPIVNPTRALVLVTGANGFIAMWTIRSLLEQGYGVRGVVRSLDKGKHLKEYFSSYGDKFELFVVEDMMKDGAFDEAVKGVDAIEHMATPVNMTGIEPDEYIQPAIKGTVGILESALKFGDQVKRIVITSSAVAIYSPVKEPFTIFDESHWADSIVNFVKEKGKEAGPLDKYSASKTLAEKAAWEFYNTHKNQAKWDLVVLNPPFPPLYQVQRPEDLNISLFIFWNRIIQDLSADDLKNTYAFVDVRDVATAHVTALSKEEAGDQRIIISNGASTWQETRDFIYSLQPRLYDSAILSRGIPGLYAPLLYTYNNEKGKRVLGIKYTSREQTITDLLADFKRRGWLEKHTV</sequence>
<feature type="domain" description="NAD-dependent epimerase/dehydratase" evidence="4">
    <location>
        <begin position="1140"/>
        <end position="1393"/>
    </location>
</feature>
<comment type="caution">
    <text evidence="5">The sequence shown here is derived from an EMBL/GenBank/DDBJ whole genome shotgun (WGS) entry which is preliminary data.</text>
</comment>
<protein>
    <recommendedName>
        <fullName evidence="4">NAD-dependent epimerase/dehydratase domain-containing protein</fullName>
    </recommendedName>
</protein>
<evidence type="ECO:0000256" key="1">
    <source>
        <dbReference type="ARBA" id="ARBA00023002"/>
    </source>
</evidence>
<feature type="domain" description="NAD-dependent epimerase/dehydratase" evidence="4">
    <location>
        <begin position="778"/>
        <end position="1054"/>
    </location>
</feature>
<dbReference type="Gene3D" id="3.40.50.720">
    <property type="entry name" value="NAD(P)-binding Rossmann-like Domain"/>
    <property type="match status" value="4"/>
</dbReference>
<proteinExistence type="inferred from homology"/>
<keyword evidence="6" id="KW-1185">Reference proteome</keyword>
<keyword evidence="3" id="KW-0732">Signal</keyword>
<dbReference type="Proteomes" id="UP000284706">
    <property type="component" value="Unassembled WGS sequence"/>
</dbReference>
<feature type="domain" description="NAD-dependent epimerase/dehydratase" evidence="4">
    <location>
        <begin position="60"/>
        <end position="313"/>
    </location>
</feature>
<dbReference type="OrthoDB" id="2735536at2759"/>
<name>A0A409VW51_9AGAR</name>
<evidence type="ECO:0000313" key="6">
    <source>
        <dbReference type="Proteomes" id="UP000284706"/>
    </source>
</evidence>
<dbReference type="InterPro" id="IPR001509">
    <property type="entry name" value="Epimerase_deHydtase"/>
</dbReference>
<feature type="chain" id="PRO_5019273118" description="NAD-dependent epimerase/dehydratase domain-containing protein" evidence="3">
    <location>
        <begin position="20"/>
        <end position="1477"/>
    </location>
</feature>
<dbReference type="PANTHER" id="PTHR10366:SF564">
    <property type="entry name" value="STEROL-4-ALPHA-CARBOXYLATE 3-DEHYDROGENASE, DECARBOXYLATING"/>
    <property type="match status" value="1"/>
</dbReference>
<dbReference type="GO" id="GO:0016616">
    <property type="term" value="F:oxidoreductase activity, acting on the CH-OH group of donors, NAD or NADP as acceptor"/>
    <property type="evidence" value="ECO:0007669"/>
    <property type="project" value="TreeGrafter"/>
</dbReference>
<reference evidence="5 6" key="1">
    <citation type="journal article" date="2018" name="Evol. Lett.">
        <title>Horizontal gene cluster transfer increased hallucinogenic mushroom diversity.</title>
        <authorList>
            <person name="Reynolds H.T."/>
            <person name="Vijayakumar V."/>
            <person name="Gluck-Thaler E."/>
            <person name="Korotkin H.B."/>
            <person name="Matheny P.B."/>
            <person name="Slot J.C."/>
        </authorList>
    </citation>
    <scope>NUCLEOTIDE SEQUENCE [LARGE SCALE GENOMIC DNA]</scope>
    <source>
        <strain evidence="5 6">SRW20</strain>
    </source>
</reference>
<accession>A0A409VW51</accession>
<dbReference type="STRING" id="231916.A0A409VW51"/>